<feature type="domain" description="Pseudouridine synthase I TruA alpha/beta" evidence="4">
    <location>
        <begin position="208"/>
        <end position="317"/>
    </location>
</feature>
<evidence type="ECO:0000256" key="1">
    <source>
        <dbReference type="ARBA" id="ARBA00009375"/>
    </source>
</evidence>
<comment type="similarity">
    <text evidence="1">Belongs to the tRNA pseudouridine synthase TruA family.</text>
</comment>
<evidence type="ECO:0000313" key="5">
    <source>
        <dbReference type="EMBL" id="GAA5796894.1"/>
    </source>
</evidence>
<dbReference type="InterPro" id="IPR001406">
    <property type="entry name" value="PsdUridine_synth_TruA"/>
</dbReference>
<evidence type="ECO:0000256" key="3">
    <source>
        <dbReference type="ARBA" id="ARBA00023235"/>
    </source>
</evidence>
<evidence type="ECO:0000259" key="4">
    <source>
        <dbReference type="Pfam" id="PF01416"/>
    </source>
</evidence>
<evidence type="ECO:0000256" key="2">
    <source>
        <dbReference type="ARBA" id="ARBA00022694"/>
    </source>
</evidence>
<dbReference type="EMBL" id="BAABUJ010000007">
    <property type="protein sequence ID" value="GAA5796894.1"/>
    <property type="molecule type" value="Genomic_DNA"/>
</dbReference>
<proteinExistence type="inferred from homology"/>
<protein>
    <recommendedName>
        <fullName evidence="4">Pseudouridine synthase I TruA alpha/beta domain-containing protein</fullName>
    </recommendedName>
</protein>
<comment type="caution">
    <text evidence="5">The sequence shown here is derived from an EMBL/GenBank/DDBJ whole genome shotgun (WGS) entry which is preliminary data.</text>
</comment>
<dbReference type="PANTHER" id="PTHR11142">
    <property type="entry name" value="PSEUDOURIDYLATE SYNTHASE"/>
    <property type="match status" value="1"/>
</dbReference>
<dbReference type="CDD" id="cd02569">
    <property type="entry name" value="PseudoU_synth_ScPus3"/>
    <property type="match status" value="1"/>
</dbReference>
<dbReference type="InterPro" id="IPR020095">
    <property type="entry name" value="PsdUridine_synth_TruA_C"/>
</dbReference>
<gene>
    <name evidence="5" type="ORF">HPULCUR_002272</name>
</gene>
<keyword evidence="6" id="KW-1185">Reference proteome</keyword>
<dbReference type="InterPro" id="IPR020097">
    <property type="entry name" value="PsdUridine_synth_TruA_a/b_dom"/>
</dbReference>
<dbReference type="Pfam" id="PF01416">
    <property type="entry name" value="PseudoU_synth_1"/>
    <property type="match status" value="1"/>
</dbReference>
<dbReference type="HAMAP" id="MF_00171">
    <property type="entry name" value="TruA"/>
    <property type="match status" value="1"/>
</dbReference>
<dbReference type="Gene3D" id="3.30.70.660">
    <property type="entry name" value="Pseudouridine synthase I, catalytic domain, C-terminal subdomain"/>
    <property type="match status" value="1"/>
</dbReference>
<dbReference type="InterPro" id="IPR020103">
    <property type="entry name" value="PsdUridine_synth_cat_dom_sf"/>
</dbReference>
<dbReference type="InterPro" id="IPR020094">
    <property type="entry name" value="TruA/RsuA/RluB/E/F_N"/>
</dbReference>
<dbReference type="PANTHER" id="PTHR11142:SF5">
    <property type="entry name" value="TRNA PSEUDOURIDINE(38_39) SYNTHASE"/>
    <property type="match status" value="1"/>
</dbReference>
<name>A0ABP9XQ22_9FUNG</name>
<sequence>MNQWLKRVVSRFTLTNNTSYVPSNYEKLNKTQLIQKIQTLENRLKKKNEHSIKEKVDRKPFDISQYGERRIALKVAYLGWNYSGFASQNDELVTPTVEGQLFKALRSCKLIMHQDRCQFTRCGRTDKGVSGLGQVVALNVRSKQDKSSETAEPVPYIEILNKLLPDDVRILAWAPVQPTFSARFDCKSRTYKYFFEKGKLDLDLMREAAVYMTGSHDFRNFCRLDPSKNITSYERTVLYLDILPVEGNDRFYQVELKGTAFLWHQVRCIMSILFLVGQKLEKPEIVKALLDIDQVSARPDYPMASDLPLMLYDCEFDGIDWIYAHERSRITTMPSPVRTYRHFHQLWNASVIKGLLFETVLDKIENESVVHNIGVSQFIESSEMQQQTVLLGAGKAVRTTQYKPLLTRQRADSDQVKKEKYRLKQLNKKNI</sequence>
<dbReference type="NCBIfam" id="TIGR00071">
    <property type="entry name" value="hisT_truA"/>
    <property type="match status" value="1"/>
</dbReference>
<dbReference type="InterPro" id="IPR041707">
    <property type="entry name" value="Pus3-like"/>
</dbReference>
<keyword evidence="2" id="KW-0819">tRNA processing</keyword>
<dbReference type="Gene3D" id="3.30.70.580">
    <property type="entry name" value="Pseudouridine synthase I, catalytic domain, N-terminal subdomain"/>
    <property type="match status" value="1"/>
</dbReference>
<dbReference type="SUPFAM" id="SSF55120">
    <property type="entry name" value="Pseudouridine synthase"/>
    <property type="match status" value="1"/>
</dbReference>
<reference evidence="5 6" key="1">
    <citation type="submission" date="2024-04" db="EMBL/GenBank/DDBJ databases">
        <title>genome sequences of Mucor flavus KT1a and Helicostylum pulchrum KT1b strains isolation_sourced from the surface of a dry-aged beef.</title>
        <authorList>
            <person name="Toyotome T."/>
            <person name="Hosono M."/>
            <person name="Torimaru M."/>
            <person name="Fukuda K."/>
            <person name="Mikami N."/>
        </authorList>
    </citation>
    <scope>NUCLEOTIDE SEQUENCE [LARGE SCALE GENOMIC DNA]</scope>
    <source>
        <strain evidence="5 6">KT1b</strain>
    </source>
</reference>
<dbReference type="Proteomes" id="UP001476247">
    <property type="component" value="Unassembled WGS sequence"/>
</dbReference>
<accession>A0ABP9XQ22</accession>
<organism evidence="5 6">
    <name type="scientific">Helicostylum pulchrum</name>
    <dbReference type="NCBI Taxonomy" id="562976"/>
    <lineage>
        <taxon>Eukaryota</taxon>
        <taxon>Fungi</taxon>
        <taxon>Fungi incertae sedis</taxon>
        <taxon>Mucoromycota</taxon>
        <taxon>Mucoromycotina</taxon>
        <taxon>Mucoromycetes</taxon>
        <taxon>Mucorales</taxon>
        <taxon>Mucorineae</taxon>
        <taxon>Mucoraceae</taxon>
        <taxon>Helicostylum</taxon>
    </lineage>
</organism>
<evidence type="ECO:0000313" key="6">
    <source>
        <dbReference type="Proteomes" id="UP001476247"/>
    </source>
</evidence>
<keyword evidence="3" id="KW-0413">Isomerase</keyword>